<dbReference type="GO" id="GO:0015976">
    <property type="term" value="P:carbon utilization"/>
    <property type="evidence" value="ECO:0007669"/>
    <property type="project" value="InterPro"/>
</dbReference>
<gene>
    <name evidence="8" type="ORF">MNB_SV-6-401</name>
</gene>
<comment type="catalytic activity">
    <reaction evidence="7">
        <text>hydrogencarbonate + H(+) = CO2 + H2O</text>
        <dbReference type="Rhea" id="RHEA:10748"/>
        <dbReference type="ChEBI" id="CHEBI:15377"/>
        <dbReference type="ChEBI" id="CHEBI:15378"/>
        <dbReference type="ChEBI" id="CHEBI:16526"/>
        <dbReference type="ChEBI" id="CHEBI:17544"/>
        <dbReference type="EC" id="4.2.1.1"/>
    </reaction>
</comment>
<dbReference type="Pfam" id="PF00484">
    <property type="entry name" value="Pro_CA"/>
    <property type="match status" value="1"/>
</dbReference>
<dbReference type="EC" id="4.2.1.1" evidence="3"/>
<dbReference type="InterPro" id="IPR036874">
    <property type="entry name" value="Carbonic_anhydrase_sf"/>
</dbReference>
<evidence type="ECO:0000256" key="2">
    <source>
        <dbReference type="ARBA" id="ARBA00006217"/>
    </source>
</evidence>
<dbReference type="PROSITE" id="PS00705">
    <property type="entry name" value="PROK_CO2_ANHYDRASE_2"/>
    <property type="match status" value="1"/>
</dbReference>
<comment type="similarity">
    <text evidence="2">Belongs to the beta-class carbonic anhydrase family.</text>
</comment>
<comment type="cofactor">
    <cofactor evidence="1">
        <name>Zn(2+)</name>
        <dbReference type="ChEBI" id="CHEBI:29105"/>
    </cofactor>
</comment>
<dbReference type="CDD" id="cd00884">
    <property type="entry name" value="beta_CA_cladeB"/>
    <property type="match status" value="1"/>
</dbReference>
<evidence type="ECO:0000256" key="6">
    <source>
        <dbReference type="ARBA" id="ARBA00023239"/>
    </source>
</evidence>
<organism evidence="8">
    <name type="scientific">hydrothermal vent metagenome</name>
    <dbReference type="NCBI Taxonomy" id="652676"/>
    <lineage>
        <taxon>unclassified sequences</taxon>
        <taxon>metagenomes</taxon>
        <taxon>ecological metagenomes</taxon>
    </lineage>
</organism>
<dbReference type="InterPro" id="IPR001765">
    <property type="entry name" value="Carbonic_anhydrase"/>
</dbReference>
<dbReference type="InterPro" id="IPR045066">
    <property type="entry name" value="Beta_CA_cladeB"/>
</dbReference>
<sequence length="227" mass="25995">MPDQKIQEFAKGHEKFRSVKFRQNESRFNRLYEDGQDPKALFIGCSDSRVMPAMITDSKPGDLFIIRNIGNFVAPYQPSANYHATASAIEYAISVLGLTDIIVCGHSDCGAIASLYKDIPKTDENIHTVKWLELGEAPKKVAMMSENKSDKKKLLRYTEKVSVIFQLENLLTYPAVKRRVDDGEVFLHGWYYDMKSGIIECYDDESYEFRPLAQEAKSMIMDKKDKR</sequence>
<dbReference type="SUPFAM" id="SSF53056">
    <property type="entry name" value="beta-carbonic anhydrase, cab"/>
    <property type="match status" value="1"/>
</dbReference>
<accession>A0A1W1B8Z8</accession>
<evidence type="ECO:0000256" key="3">
    <source>
        <dbReference type="ARBA" id="ARBA00012925"/>
    </source>
</evidence>
<dbReference type="Gene3D" id="3.40.1050.10">
    <property type="entry name" value="Carbonic anhydrase"/>
    <property type="match status" value="1"/>
</dbReference>
<keyword evidence="6 8" id="KW-0456">Lyase</keyword>
<protein>
    <recommendedName>
        <fullName evidence="3">carbonic anhydrase</fullName>
        <ecNumber evidence="3">4.2.1.1</ecNumber>
    </recommendedName>
</protein>
<evidence type="ECO:0000256" key="7">
    <source>
        <dbReference type="ARBA" id="ARBA00048348"/>
    </source>
</evidence>
<proteinExistence type="inferred from homology"/>
<evidence type="ECO:0000256" key="4">
    <source>
        <dbReference type="ARBA" id="ARBA00022723"/>
    </source>
</evidence>
<dbReference type="GO" id="GO:0008270">
    <property type="term" value="F:zinc ion binding"/>
    <property type="evidence" value="ECO:0007669"/>
    <property type="project" value="InterPro"/>
</dbReference>
<dbReference type="GO" id="GO:0004089">
    <property type="term" value="F:carbonate dehydratase activity"/>
    <property type="evidence" value="ECO:0007669"/>
    <property type="project" value="UniProtKB-EC"/>
</dbReference>
<name>A0A1W1B8Z8_9ZZZZ</name>
<dbReference type="EMBL" id="FPHC01000006">
    <property type="protein sequence ID" value="SFV50041.1"/>
    <property type="molecule type" value="Genomic_DNA"/>
</dbReference>
<evidence type="ECO:0000313" key="8">
    <source>
        <dbReference type="EMBL" id="SFV50041.1"/>
    </source>
</evidence>
<dbReference type="SMART" id="SM00947">
    <property type="entry name" value="Pro_CA"/>
    <property type="match status" value="1"/>
</dbReference>
<dbReference type="PANTHER" id="PTHR11002:SF76">
    <property type="entry name" value="CARBONIC ANHYDRASE"/>
    <property type="match status" value="1"/>
</dbReference>
<dbReference type="PROSITE" id="PS00704">
    <property type="entry name" value="PROK_CO2_ANHYDRASE_1"/>
    <property type="match status" value="1"/>
</dbReference>
<evidence type="ECO:0000256" key="5">
    <source>
        <dbReference type="ARBA" id="ARBA00022833"/>
    </source>
</evidence>
<dbReference type="AlphaFoldDB" id="A0A1W1B8Z8"/>
<reference evidence="8" key="1">
    <citation type="submission" date="2016-10" db="EMBL/GenBank/DDBJ databases">
        <authorList>
            <person name="de Groot N.N."/>
        </authorList>
    </citation>
    <scope>NUCLEOTIDE SEQUENCE</scope>
</reference>
<dbReference type="PANTHER" id="PTHR11002">
    <property type="entry name" value="CARBONIC ANHYDRASE"/>
    <property type="match status" value="1"/>
</dbReference>
<dbReference type="InterPro" id="IPR015892">
    <property type="entry name" value="Carbonic_anhydrase_CS"/>
</dbReference>
<evidence type="ECO:0000256" key="1">
    <source>
        <dbReference type="ARBA" id="ARBA00001947"/>
    </source>
</evidence>
<keyword evidence="5" id="KW-0862">Zinc</keyword>
<keyword evidence="4" id="KW-0479">Metal-binding</keyword>